<protein>
    <submittedName>
        <fullName evidence="3">FtsZ-interacting cell division protein ZipA</fullName>
    </submittedName>
</protein>
<sequence>MAEEPDTYELVDPDDDPQPSAEEAAPAKPPKPITPEPETFDLEEPEFNDPRAKNTASRPPKPPVNPTPDVEDDQPEEPVAVSPARAQANREEQRIRAAQEQAETDARKKKMIFLVVGSIVGLVIAGLIVMKILG</sequence>
<feature type="region of interest" description="Disordered" evidence="1">
    <location>
        <begin position="1"/>
        <end position="105"/>
    </location>
</feature>
<comment type="caution">
    <text evidence="3">The sequence shown here is derived from an EMBL/GenBank/DDBJ whole genome shotgun (WGS) entry which is preliminary data.</text>
</comment>
<feature type="compositionally biased region" description="Basic and acidic residues" evidence="1">
    <location>
        <begin position="88"/>
        <end position="97"/>
    </location>
</feature>
<proteinExistence type="predicted"/>
<feature type="compositionally biased region" description="Acidic residues" evidence="1">
    <location>
        <begin position="1"/>
        <end position="17"/>
    </location>
</feature>
<keyword evidence="3" id="KW-0131">Cell cycle</keyword>
<keyword evidence="4" id="KW-1185">Reference proteome</keyword>
<gene>
    <name evidence="3" type="ORF">HNQ40_000221</name>
</gene>
<feature type="compositionally biased region" description="Acidic residues" evidence="1">
    <location>
        <begin position="38"/>
        <end position="47"/>
    </location>
</feature>
<reference evidence="3 4" key="1">
    <citation type="submission" date="2020-08" db="EMBL/GenBank/DDBJ databases">
        <title>Genomic Encyclopedia of Type Strains, Phase IV (KMG-IV): sequencing the most valuable type-strain genomes for metagenomic binning, comparative biology and taxonomic classification.</title>
        <authorList>
            <person name="Goeker M."/>
        </authorList>
    </citation>
    <scope>NUCLEOTIDE SEQUENCE [LARGE SCALE GENOMIC DNA]</scope>
    <source>
        <strain evidence="3 4">DSM 103725</strain>
    </source>
</reference>
<accession>A0A7X0LIN8</accession>
<organism evidence="3 4">
    <name type="scientific">Algisphaera agarilytica</name>
    <dbReference type="NCBI Taxonomy" id="1385975"/>
    <lineage>
        <taxon>Bacteria</taxon>
        <taxon>Pseudomonadati</taxon>
        <taxon>Planctomycetota</taxon>
        <taxon>Phycisphaerae</taxon>
        <taxon>Phycisphaerales</taxon>
        <taxon>Phycisphaeraceae</taxon>
        <taxon>Algisphaera</taxon>
    </lineage>
</organism>
<keyword evidence="2" id="KW-0812">Transmembrane</keyword>
<keyword evidence="2" id="KW-1133">Transmembrane helix</keyword>
<evidence type="ECO:0000256" key="2">
    <source>
        <dbReference type="SAM" id="Phobius"/>
    </source>
</evidence>
<dbReference type="Proteomes" id="UP000541810">
    <property type="component" value="Unassembled WGS sequence"/>
</dbReference>
<dbReference type="AlphaFoldDB" id="A0A7X0LIN8"/>
<keyword evidence="2" id="KW-0472">Membrane</keyword>
<dbReference type="RefSeq" id="WP_184675535.1">
    <property type="nucleotide sequence ID" value="NZ_JACHGY010000001.1"/>
</dbReference>
<evidence type="ECO:0000313" key="3">
    <source>
        <dbReference type="EMBL" id="MBB6428415.1"/>
    </source>
</evidence>
<dbReference type="GO" id="GO:0051301">
    <property type="term" value="P:cell division"/>
    <property type="evidence" value="ECO:0007669"/>
    <property type="project" value="UniProtKB-KW"/>
</dbReference>
<dbReference type="EMBL" id="JACHGY010000001">
    <property type="protein sequence ID" value="MBB6428415.1"/>
    <property type="molecule type" value="Genomic_DNA"/>
</dbReference>
<keyword evidence="3" id="KW-0132">Cell division</keyword>
<evidence type="ECO:0000313" key="4">
    <source>
        <dbReference type="Proteomes" id="UP000541810"/>
    </source>
</evidence>
<feature type="transmembrane region" description="Helical" evidence="2">
    <location>
        <begin position="111"/>
        <end position="133"/>
    </location>
</feature>
<name>A0A7X0LIN8_9BACT</name>
<evidence type="ECO:0000256" key="1">
    <source>
        <dbReference type="SAM" id="MobiDB-lite"/>
    </source>
</evidence>